<keyword evidence="7" id="KW-0131">Cell cycle</keyword>
<dbReference type="AlphaFoldDB" id="A0AAE3W900"/>
<dbReference type="Gene3D" id="3.40.1190.10">
    <property type="entry name" value="Mur-like, catalytic domain"/>
    <property type="match status" value="1"/>
</dbReference>
<comment type="function">
    <text evidence="7">Cell wall formation. Catalyzes the addition of glutamate to the nucleotide precursor UDP-N-acetylmuramoyl-L-alanine (UMA).</text>
</comment>
<dbReference type="InterPro" id="IPR005762">
    <property type="entry name" value="MurD"/>
</dbReference>
<keyword evidence="7" id="KW-0961">Cell wall biogenesis/degradation</keyword>
<dbReference type="GO" id="GO:0008764">
    <property type="term" value="F:UDP-N-acetylmuramoylalanine-D-glutamate ligase activity"/>
    <property type="evidence" value="ECO:0007669"/>
    <property type="project" value="UniProtKB-UniRule"/>
</dbReference>
<organism evidence="9 10">
    <name type="scientific">Catenuloplanes indicus</name>
    <dbReference type="NCBI Taxonomy" id="137267"/>
    <lineage>
        <taxon>Bacteria</taxon>
        <taxon>Bacillati</taxon>
        <taxon>Actinomycetota</taxon>
        <taxon>Actinomycetes</taxon>
        <taxon>Micromonosporales</taxon>
        <taxon>Micromonosporaceae</taxon>
        <taxon>Catenuloplanes</taxon>
    </lineage>
</organism>
<keyword evidence="3 7" id="KW-0963">Cytoplasm</keyword>
<dbReference type="Proteomes" id="UP001240236">
    <property type="component" value="Unassembled WGS sequence"/>
</dbReference>
<keyword evidence="5 7" id="KW-0547">Nucleotide-binding</keyword>
<comment type="subcellular location">
    <subcellularLocation>
        <location evidence="1 7">Cytoplasm</location>
    </subcellularLocation>
</comment>
<dbReference type="InterPro" id="IPR036565">
    <property type="entry name" value="Mur-like_cat_sf"/>
</dbReference>
<evidence type="ECO:0000256" key="4">
    <source>
        <dbReference type="ARBA" id="ARBA00022598"/>
    </source>
</evidence>
<comment type="catalytic activity">
    <reaction evidence="7">
        <text>UDP-N-acetyl-alpha-D-muramoyl-L-alanine + D-glutamate + ATP = UDP-N-acetyl-alpha-D-muramoyl-L-alanyl-D-glutamate + ADP + phosphate + H(+)</text>
        <dbReference type="Rhea" id="RHEA:16429"/>
        <dbReference type="ChEBI" id="CHEBI:15378"/>
        <dbReference type="ChEBI" id="CHEBI:29986"/>
        <dbReference type="ChEBI" id="CHEBI:30616"/>
        <dbReference type="ChEBI" id="CHEBI:43474"/>
        <dbReference type="ChEBI" id="CHEBI:83898"/>
        <dbReference type="ChEBI" id="CHEBI:83900"/>
        <dbReference type="ChEBI" id="CHEBI:456216"/>
        <dbReference type="EC" id="6.3.2.9"/>
    </reaction>
</comment>
<dbReference type="GO" id="GO:0008360">
    <property type="term" value="P:regulation of cell shape"/>
    <property type="evidence" value="ECO:0007669"/>
    <property type="project" value="UniProtKB-KW"/>
</dbReference>
<comment type="pathway">
    <text evidence="2 7">Cell wall biogenesis; peptidoglycan biosynthesis.</text>
</comment>
<dbReference type="Gene3D" id="3.40.50.720">
    <property type="entry name" value="NAD(P)-binding Rossmann-like Domain"/>
    <property type="match status" value="1"/>
</dbReference>
<dbReference type="GO" id="GO:0005737">
    <property type="term" value="C:cytoplasm"/>
    <property type="evidence" value="ECO:0007669"/>
    <property type="project" value="UniProtKB-SubCell"/>
</dbReference>
<dbReference type="HAMAP" id="MF_00639">
    <property type="entry name" value="MurD"/>
    <property type="match status" value="1"/>
</dbReference>
<dbReference type="GO" id="GO:0051301">
    <property type="term" value="P:cell division"/>
    <property type="evidence" value="ECO:0007669"/>
    <property type="project" value="UniProtKB-KW"/>
</dbReference>
<dbReference type="SUPFAM" id="SSF53244">
    <property type="entry name" value="MurD-like peptide ligases, peptide-binding domain"/>
    <property type="match status" value="1"/>
</dbReference>
<keyword evidence="10" id="KW-1185">Reference proteome</keyword>
<dbReference type="InterPro" id="IPR013221">
    <property type="entry name" value="Mur_ligase_cen"/>
</dbReference>
<keyword evidence="6 7" id="KW-0067">ATP-binding</keyword>
<evidence type="ECO:0000259" key="8">
    <source>
        <dbReference type="Pfam" id="PF08245"/>
    </source>
</evidence>
<evidence type="ECO:0000256" key="1">
    <source>
        <dbReference type="ARBA" id="ARBA00004496"/>
    </source>
</evidence>
<comment type="similarity">
    <text evidence="7">Belongs to the MurCDEF family.</text>
</comment>
<dbReference type="PANTHER" id="PTHR43692">
    <property type="entry name" value="UDP-N-ACETYLMURAMOYLALANINE--D-GLUTAMATE LIGASE"/>
    <property type="match status" value="1"/>
</dbReference>
<reference evidence="9 10" key="1">
    <citation type="submission" date="2023-07" db="EMBL/GenBank/DDBJ databases">
        <title>Sequencing the genomes of 1000 actinobacteria strains.</title>
        <authorList>
            <person name="Klenk H.-P."/>
        </authorList>
    </citation>
    <scope>NUCLEOTIDE SEQUENCE [LARGE SCALE GENOMIC DNA]</scope>
    <source>
        <strain evidence="9 10">DSM 44709</strain>
    </source>
</reference>
<dbReference type="EC" id="6.3.2.9" evidence="7"/>
<dbReference type="InterPro" id="IPR036615">
    <property type="entry name" value="Mur_ligase_C_dom_sf"/>
</dbReference>
<gene>
    <name evidence="7" type="primary">murD</name>
    <name evidence="9" type="ORF">J2S42_007558</name>
</gene>
<dbReference type="SUPFAM" id="SSF51984">
    <property type="entry name" value="MurCD N-terminal domain"/>
    <property type="match status" value="1"/>
</dbReference>
<protein>
    <recommendedName>
        <fullName evidence="7">UDP-N-acetylmuramoylalanine--D-glutamate ligase</fullName>
        <ecNumber evidence="7">6.3.2.9</ecNumber>
    </recommendedName>
    <alternativeName>
        <fullName evidence="7">D-glutamic acid-adding enzyme</fullName>
    </alternativeName>
    <alternativeName>
        <fullName evidence="7">UDP-N-acetylmuramoyl-L-alanyl-D-glutamate synthetase</fullName>
    </alternativeName>
</protein>
<evidence type="ECO:0000256" key="6">
    <source>
        <dbReference type="ARBA" id="ARBA00022840"/>
    </source>
</evidence>
<feature type="binding site" evidence="7">
    <location>
        <begin position="138"/>
        <end position="144"/>
    </location>
    <ligand>
        <name>ATP</name>
        <dbReference type="ChEBI" id="CHEBI:30616"/>
    </ligand>
</feature>
<dbReference type="EMBL" id="JAUSUZ010000001">
    <property type="protein sequence ID" value="MDQ0370889.1"/>
    <property type="molecule type" value="Genomic_DNA"/>
</dbReference>
<name>A0AAE3W900_9ACTN</name>
<dbReference type="SUPFAM" id="SSF53623">
    <property type="entry name" value="MurD-like peptide ligases, catalytic domain"/>
    <property type="match status" value="1"/>
</dbReference>
<keyword evidence="7" id="KW-0573">Peptidoglycan synthesis</keyword>
<keyword evidence="7" id="KW-0133">Cell shape</keyword>
<evidence type="ECO:0000256" key="3">
    <source>
        <dbReference type="ARBA" id="ARBA00022490"/>
    </source>
</evidence>
<keyword evidence="4 7" id="KW-0436">Ligase</keyword>
<evidence type="ECO:0000256" key="5">
    <source>
        <dbReference type="ARBA" id="ARBA00022741"/>
    </source>
</evidence>
<dbReference type="GO" id="GO:0009252">
    <property type="term" value="P:peptidoglycan biosynthetic process"/>
    <property type="evidence" value="ECO:0007669"/>
    <property type="project" value="UniProtKB-UniRule"/>
</dbReference>
<accession>A0AAE3W900</accession>
<comment type="caution">
    <text evidence="9">The sequence shown here is derived from an EMBL/GenBank/DDBJ whole genome shotgun (WGS) entry which is preliminary data.</text>
</comment>
<feature type="domain" description="Mur ligase central" evidence="8">
    <location>
        <begin position="136"/>
        <end position="304"/>
    </location>
</feature>
<evidence type="ECO:0000256" key="7">
    <source>
        <dbReference type="HAMAP-Rule" id="MF_00639"/>
    </source>
</evidence>
<keyword evidence="7" id="KW-0132">Cell division</keyword>
<proteinExistence type="inferred from homology"/>
<dbReference type="GO" id="GO:0005524">
    <property type="term" value="F:ATP binding"/>
    <property type="evidence" value="ECO:0007669"/>
    <property type="project" value="UniProtKB-UniRule"/>
</dbReference>
<evidence type="ECO:0000256" key="2">
    <source>
        <dbReference type="ARBA" id="ARBA00004752"/>
    </source>
</evidence>
<evidence type="ECO:0000313" key="10">
    <source>
        <dbReference type="Proteomes" id="UP001240236"/>
    </source>
</evidence>
<dbReference type="Pfam" id="PF08245">
    <property type="entry name" value="Mur_ligase_M"/>
    <property type="match status" value="1"/>
</dbReference>
<evidence type="ECO:0000313" key="9">
    <source>
        <dbReference type="EMBL" id="MDQ0370889.1"/>
    </source>
</evidence>
<sequence length="473" mass="49719">MAYVAGTAAGGVVAATLGRDVELRELAGRRVAVWGTGREGIAAVEAIAPAGPQRLITVQDTANFLATNWAGALADAAPLFTGEDAHRELAGIDVIVRSPGIPDVHPWIVGHRARGGVVTSGTALWMSAHRQRTVGVTGSKGKSTTSSLVHALLAGAGRPNELGGNIGIAALAMPPAELYVMELSAYQCADLDDSPRVAVVTSLFPEHLDWFGGEEAYFRGKLNIAMHGAEAVVYNGHDPRLAAEFARRAGLPLVAAGLPDGFHVAPGPDGTRWFFRADRALFPRADLGLLGRHNEGNLCVALAAIEAIGVDCVASRDALATALRGFAGLEHRLQPIADPSGLTFVDDSLSTIPQSTIHAIENFADRPLSVIVGGDDRGVDYSPLRDYLRENKINATLIGIPDSGPMILSLVADLPGITAVPAADMHEAVRIGRERTAAGGVVLMSPAAASYGRYDNYAHRSRVFREAIEATRP</sequence>
<dbReference type="Gene3D" id="3.90.190.20">
    <property type="entry name" value="Mur ligase, C-terminal domain"/>
    <property type="match status" value="1"/>
</dbReference>
<dbReference type="NCBIfam" id="TIGR01087">
    <property type="entry name" value="murD"/>
    <property type="match status" value="1"/>
</dbReference>
<dbReference type="GO" id="GO:0071555">
    <property type="term" value="P:cell wall organization"/>
    <property type="evidence" value="ECO:0007669"/>
    <property type="project" value="UniProtKB-KW"/>
</dbReference>
<dbReference type="PANTHER" id="PTHR43692:SF1">
    <property type="entry name" value="UDP-N-ACETYLMURAMOYLALANINE--D-GLUTAMATE LIGASE"/>
    <property type="match status" value="1"/>
</dbReference>